<evidence type="ECO:0000256" key="1">
    <source>
        <dbReference type="ARBA" id="ARBA00023015"/>
    </source>
</evidence>
<dbReference type="RefSeq" id="WP_147213896.1">
    <property type="nucleotide sequence ID" value="NZ_CATWHI010000004.1"/>
</dbReference>
<keyword evidence="2 4" id="KW-0238">DNA-binding</keyword>
<proteinExistence type="predicted"/>
<dbReference type="SUPFAM" id="SSF46689">
    <property type="entry name" value="Homeodomain-like"/>
    <property type="match status" value="1"/>
</dbReference>
<evidence type="ECO:0000313" key="6">
    <source>
        <dbReference type="EMBL" id="CAJ0742158.1"/>
    </source>
</evidence>
<evidence type="ECO:0000256" key="4">
    <source>
        <dbReference type="PROSITE-ProRule" id="PRU00335"/>
    </source>
</evidence>
<dbReference type="Pfam" id="PF00440">
    <property type="entry name" value="TetR_N"/>
    <property type="match status" value="1"/>
</dbReference>
<evidence type="ECO:0000256" key="3">
    <source>
        <dbReference type="ARBA" id="ARBA00023163"/>
    </source>
</evidence>
<dbReference type="EMBL" id="CATWHI010000004">
    <property type="protein sequence ID" value="CAJ0742158.1"/>
    <property type="molecule type" value="Genomic_DNA"/>
</dbReference>
<accession>A0AB72X793</accession>
<name>A0AB72X793_9RALS</name>
<dbReference type="InterPro" id="IPR011075">
    <property type="entry name" value="TetR_C"/>
</dbReference>
<organism evidence="6 7">
    <name type="scientific">Ralstonia edaphi</name>
    <dbReference type="NCBI Taxonomy" id="3058599"/>
    <lineage>
        <taxon>Bacteria</taxon>
        <taxon>Pseudomonadati</taxon>
        <taxon>Pseudomonadota</taxon>
        <taxon>Betaproteobacteria</taxon>
        <taxon>Burkholderiales</taxon>
        <taxon>Burkholderiaceae</taxon>
        <taxon>Ralstonia</taxon>
    </lineage>
</organism>
<dbReference type="InterPro" id="IPR009057">
    <property type="entry name" value="Homeodomain-like_sf"/>
</dbReference>
<dbReference type="SUPFAM" id="SSF48498">
    <property type="entry name" value="Tetracyclin repressor-like, C-terminal domain"/>
    <property type="match status" value="1"/>
</dbReference>
<protein>
    <submittedName>
        <fullName evidence="6">HTH-type transcriptional repressor ComR</fullName>
    </submittedName>
</protein>
<dbReference type="GO" id="GO:0003677">
    <property type="term" value="F:DNA binding"/>
    <property type="evidence" value="ECO:0007669"/>
    <property type="project" value="UniProtKB-UniRule"/>
</dbReference>
<gene>
    <name evidence="6" type="primary">comR</name>
    <name evidence="6" type="ORF">R16034_02998</name>
</gene>
<dbReference type="Proteomes" id="UP001189225">
    <property type="component" value="Unassembled WGS sequence"/>
</dbReference>
<evidence type="ECO:0000256" key="2">
    <source>
        <dbReference type="ARBA" id="ARBA00023125"/>
    </source>
</evidence>
<dbReference type="Gene3D" id="1.10.357.10">
    <property type="entry name" value="Tetracycline Repressor, domain 2"/>
    <property type="match status" value="1"/>
</dbReference>
<dbReference type="PROSITE" id="PS50977">
    <property type="entry name" value="HTH_TETR_2"/>
    <property type="match status" value="1"/>
</dbReference>
<dbReference type="Pfam" id="PF16925">
    <property type="entry name" value="TetR_C_13"/>
    <property type="match status" value="1"/>
</dbReference>
<dbReference type="InterPro" id="IPR036271">
    <property type="entry name" value="Tet_transcr_reg_TetR-rel_C_sf"/>
</dbReference>
<sequence length="188" mass="20644">MARPKEFDVDRALDAALEVFREHGFDGASSGMLADAMKIGRQSIYDTFGDKWQLYLSALRRYVDTEITAHAKALRSETRALDGIKAALRRVVQEAHQGCLGINSVCEFGSRQPEVNDINAAADHSLRQVFVACVREAQLAGDLLSELDPNSVVDFLVACITGIRVAARGGAQRAQLEVMERLAIRALR</sequence>
<reference evidence="6 7" key="1">
    <citation type="submission" date="2023-07" db="EMBL/GenBank/DDBJ databases">
        <authorList>
            <person name="Peeters C."/>
        </authorList>
    </citation>
    <scope>NUCLEOTIDE SEQUENCE [LARGE SCALE GENOMIC DNA]</scope>
    <source>
        <strain evidence="6 7">R-16034</strain>
    </source>
</reference>
<dbReference type="PANTHER" id="PTHR47506">
    <property type="entry name" value="TRANSCRIPTIONAL REGULATORY PROTEIN"/>
    <property type="match status" value="1"/>
</dbReference>
<comment type="caution">
    <text evidence="6">The sequence shown here is derived from an EMBL/GenBank/DDBJ whole genome shotgun (WGS) entry which is preliminary data.</text>
</comment>
<feature type="DNA-binding region" description="H-T-H motif" evidence="4">
    <location>
        <begin position="29"/>
        <end position="48"/>
    </location>
</feature>
<evidence type="ECO:0000259" key="5">
    <source>
        <dbReference type="PROSITE" id="PS50977"/>
    </source>
</evidence>
<keyword evidence="1" id="KW-0805">Transcription regulation</keyword>
<dbReference type="Gene3D" id="1.10.10.60">
    <property type="entry name" value="Homeodomain-like"/>
    <property type="match status" value="1"/>
</dbReference>
<keyword evidence="7" id="KW-1185">Reference proteome</keyword>
<keyword evidence="3" id="KW-0804">Transcription</keyword>
<evidence type="ECO:0000313" key="7">
    <source>
        <dbReference type="Proteomes" id="UP001189225"/>
    </source>
</evidence>
<dbReference type="AlphaFoldDB" id="A0AB72X793"/>
<dbReference type="PANTHER" id="PTHR47506:SF1">
    <property type="entry name" value="HTH-TYPE TRANSCRIPTIONAL REGULATOR YJDC"/>
    <property type="match status" value="1"/>
</dbReference>
<feature type="domain" description="HTH tetR-type" evidence="5">
    <location>
        <begin position="6"/>
        <end position="66"/>
    </location>
</feature>
<dbReference type="InterPro" id="IPR001647">
    <property type="entry name" value="HTH_TetR"/>
</dbReference>